<protein>
    <submittedName>
        <fullName evidence="1">Uncharacterized protein</fullName>
    </submittedName>
</protein>
<keyword evidence="2" id="KW-1185">Reference proteome</keyword>
<organism evidence="1 2">
    <name type="scientific">Endocarpon pusillum</name>
    <dbReference type="NCBI Taxonomy" id="364733"/>
    <lineage>
        <taxon>Eukaryota</taxon>
        <taxon>Fungi</taxon>
        <taxon>Dikarya</taxon>
        <taxon>Ascomycota</taxon>
        <taxon>Pezizomycotina</taxon>
        <taxon>Eurotiomycetes</taxon>
        <taxon>Chaetothyriomycetidae</taxon>
        <taxon>Verrucariales</taxon>
        <taxon>Verrucariaceae</taxon>
        <taxon>Endocarpon</taxon>
    </lineage>
</organism>
<dbReference type="AlphaFoldDB" id="A0A8H7AAW8"/>
<name>A0A8H7AAW8_9EURO</name>
<proteinExistence type="predicted"/>
<gene>
    <name evidence="1" type="ORF">GJ744_003314</name>
</gene>
<sequence length="151" mass="16937">MAAQPSMCAGVDNTFGPHAANCRGGFDFTLLFEETVLSLLPLSLLLIAAPLRIEYLFKKDRKVVRSPLLPLKLVCLLEIWAICEGSMLEAKDNNLLFAIVRSPSSHMEHFSWSCLYFGSGHMQSRPEQQLLQPQSPSSRLSCSVYFLTRNM</sequence>
<evidence type="ECO:0000313" key="1">
    <source>
        <dbReference type="EMBL" id="KAF7503731.1"/>
    </source>
</evidence>
<dbReference type="OrthoDB" id="6500128at2759"/>
<evidence type="ECO:0000313" key="2">
    <source>
        <dbReference type="Proteomes" id="UP000606974"/>
    </source>
</evidence>
<dbReference type="Proteomes" id="UP000606974">
    <property type="component" value="Unassembled WGS sequence"/>
</dbReference>
<dbReference type="EMBL" id="JAACFV010000164">
    <property type="protein sequence ID" value="KAF7503731.1"/>
    <property type="molecule type" value="Genomic_DNA"/>
</dbReference>
<accession>A0A8H7AAW8</accession>
<comment type="caution">
    <text evidence="1">The sequence shown here is derived from an EMBL/GenBank/DDBJ whole genome shotgun (WGS) entry which is preliminary data.</text>
</comment>
<reference evidence="1" key="1">
    <citation type="submission" date="2020-02" db="EMBL/GenBank/DDBJ databases">
        <authorList>
            <person name="Palmer J.M."/>
        </authorList>
    </citation>
    <scope>NUCLEOTIDE SEQUENCE</scope>
    <source>
        <strain evidence="1">EPUS1.4</strain>
        <tissue evidence="1">Thallus</tissue>
    </source>
</reference>